<organism evidence="2 3">
    <name type="scientific">Dreissena polymorpha</name>
    <name type="common">Zebra mussel</name>
    <name type="synonym">Mytilus polymorpha</name>
    <dbReference type="NCBI Taxonomy" id="45954"/>
    <lineage>
        <taxon>Eukaryota</taxon>
        <taxon>Metazoa</taxon>
        <taxon>Spiralia</taxon>
        <taxon>Lophotrochozoa</taxon>
        <taxon>Mollusca</taxon>
        <taxon>Bivalvia</taxon>
        <taxon>Autobranchia</taxon>
        <taxon>Heteroconchia</taxon>
        <taxon>Euheterodonta</taxon>
        <taxon>Imparidentia</taxon>
        <taxon>Neoheterodontei</taxon>
        <taxon>Myida</taxon>
        <taxon>Dreissenoidea</taxon>
        <taxon>Dreissenidae</taxon>
        <taxon>Dreissena</taxon>
    </lineage>
</organism>
<gene>
    <name evidence="2" type="ORF">DPMN_083730</name>
</gene>
<keyword evidence="3" id="KW-1185">Reference proteome</keyword>
<evidence type="ECO:0000313" key="2">
    <source>
        <dbReference type="EMBL" id="KAH3696265.1"/>
    </source>
</evidence>
<proteinExistence type="predicted"/>
<evidence type="ECO:0000256" key="1">
    <source>
        <dbReference type="SAM" id="MobiDB-lite"/>
    </source>
</evidence>
<feature type="compositionally biased region" description="Acidic residues" evidence="1">
    <location>
        <begin position="21"/>
        <end position="43"/>
    </location>
</feature>
<reference evidence="2" key="2">
    <citation type="submission" date="2020-11" db="EMBL/GenBank/DDBJ databases">
        <authorList>
            <person name="McCartney M.A."/>
            <person name="Auch B."/>
            <person name="Kono T."/>
            <person name="Mallez S."/>
            <person name="Becker A."/>
            <person name="Gohl D.M."/>
            <person name="Silverstein K.A.T."/>
            <person name="Koren S."/>
            <person name="Bechman K.B."/>
            <person name="Herman A."/>
            <person name="Abrahante J.E."/>
            <person name="Garbe J."/>
        </authorList>
    </citation>
    <scope>NUCLEOTIDE SEQUENCE</scope>
    <source>
        <strain evidence="2">Duluth1</strain>
        <tissue evidence="2">Whole animal</tissue>
    </source>
</reference>
<evidence type="ECO:0000313" key="3">
    <source>
        <dbReference type="Proteomes" id="UP000828390"/>
    </source>
</evidence>
<dbReference type="EMBL" id="JAIWYP010000016">
    <property type="protein sequence ID" value="KAH3696265.1"/>
    <property type="molecule type" value="Genomic_DNA"/>
</dbReference>
<sequence>MFIEGSPSCLSFDKNLKSDDSTDSESMDQNEFVDDCSEGDDVSIDSIDSSDSIDQDPCNSSYYSDDETDSENLMEKESDSLGLPEKEFQALSLVSCFLRNKFSKSSSRDVINTFKSTFHHCQELSNLDFETIMSNIEDISLKVFHYCILCKQVIPFDGDIFRCTTPNCEGLRYKGALSNLKKKGREPVQCFLFTDIKKQLVDLLETPGNIRKNTLG</sequence>
<name>A0A9D4BHZ2_DREPO</name>
<comment type="caution">
    <text evidence="2">The sequence shown here is derived from an EMBL/GenBank/DDBJ whole genome shotgun (WGS) entry which is preliminary data.</text>
</comment>
<dbReference type="Proteomes" id="UP000828390">
    <property type="component" value="Unassembled WGS sequence"/>
</dbReference>
<reference evidence="2" key="1">
    <citation type="journal article" date="2019" name="bioRxiv">
        <title>The Genome of the Zebra Mussel, Dreissena polymorpha: A Resource for Invasive Species Research.</title>
        <authorList>
            <person name="McCartney M.A."/>
            <person name="Auch B."/>
            <person name="Kono T."/>
            <person name="Mallez S."/>
            <person name="Zhang Y."/>
            <person name="Obille A."/>
            <person name="Becker A."/>
            <person name="Abrahante J.E."/>
            <person name="Garbe J."/>
            <person name="Badalamenti J.P."/>
            <person name="Herman A."/>
            <person name="Mangelson H."/>
            <person name="Liachko I."/>
            <person name="Sullivan S."/>
            <person name="Sone E.D."/>
            <person name="Koren S."/>
            <person name="Silverstein K.A.T."/>
            <person name="Beckman K.B."/>
            <person name="Gohl D.M."/>
        </authorList>
    </citation>
    <scope>NUCLEOTIDE SEQUENCE</scope>
    <source>
        <strain evidence="2">Duluth1</strain>
        <tissue evidence="2">Whole animal</tissue>
    </source>
</reference>
<feature type="region of interest" description="Disordered" evidence="1">
    <location>
        <begin position="14"/>
        <end position="81"/>
    </location>
</feature>
<protein>
    <submittedName>
        <fullName evidence="2">Uncharacterized protein</fullName>
    </submittedName>
</protein>
<feature type="compositionally biased region" description="Low complexity" evidence="1">
    <location>
        <begin position="44"/>
        <end position="63"/>
    </location>
</feature>
<accession>A0A9D4BHZ2</accession>
<dbReference type="AlphaFoldDB" id="A0A9D4BHZ2"/>